<dbReference type="EMBL" id="JACJVR010000167">
    <property type="protein sequence ID" value="MBB6696052.1"/>
    <property type="molecule type" value="Genomic_DNA"/>
</dbReference>
<dbReference type="Gene3D" id="1.20.1250.20">
    <property type="entry name" value="MFS general substrate transporter like domains"/>
    <property type="match status" value="1"/>
</dbReference>
<keyword evidence="9" id="KW-1185">Reference proteome</keyword>
<dbReference type="Gene3D" id="1.20.1720.10">
    <property type="entry name" value="Multidrug resistance protein D"/>
    <property type="match status" value="1"/>
</dbReference>
<proteinExistence type="predicted"/>
<gene>
    <name evidence="8" type="ORF">H7B90_32155</name>
</gene>
<dbReference type="CDD" id="cd17321">
    <property type="entry name" value="MFS_MMR_MDR_like"/>
    <property type="match status" value="1"/>
</dbReference>
<dbReference type="SUPFAM" id="SSF103473">
    <property type="entry name" value="MFS general substrate transporter"/>
    <property type="match status" value="1"/>
</dbReference>
<evidence type="ECO:0000256" key="4">
    <source>
        <dbReference type="ARBA" id="ARBA00022989"/>
    </source>
</evidence>
<feature type="transmembrane region" description="Helical" evidence="6">
    <location>
        <begin position="254"/>
        <end position="276"/>
    </location>
</feature>
<evidence type="ECO:0000259" key="7">
    <source>
        <dbReference type="PROSITE" id="PS50850"/>
    </source>
</evidence>
<feature type="transmembrane region" description="Helical" evidence="6">
    <location>
        <begin position="288"/>
        <end position="307"/>
    </location>
</feature>
<feature type="transmembrane region" description="Helical" evidence="6">
    <location>
        <begin position="51"/>
        <end position="68"/>
    </location>
</feature>
<evidence type="ECO:0000313" key="8">
    <source>
        <dbReference type="EMBL" id="MBB6696052.1"/>
    </source>
</evidence>
<evidence type="ECO:0000256" key="2">
    <source>
        <dbReference type="ARBA" id="ARBA00022448"/>
    </source>
</evidence>
<dbReference type="PANTHER" id="PTHR42718:SF9">
    <property type="entry name" value="MAJOR FACILITATOR SUPERFAMILY MULTIDRUG TRANSPORTER MFSC"/>
    <property type="match status" value="1"/>
</dbReference>
<dbReference type="PANTHER" id="PTHR42718">
    <property type="entry name" value="MAJOR FACILITATOR SUPERFAMILY MULTIDRUG TRANSPORTER MFSC"/>
    <property type="match status" value="1"/>
</dbReference>
<dbReference type="AlphaFoldDB" id="A0A841U8K6"/>
<name>A0A841U8K6_9BACL</name>
<keyword evidence="3 6" id="KW-0812">Transmembrane</keyword>
<feature type="transmembrane region" description="Helical" evidence="6">
    <location>
        <begin position="80"/>
        <end position="99"/>
    </location>
</feature>
<dbReference type="InterPro" id="IPR020846">
    <property type="entry name" value="MFS_dom"/>
</dbReference>
<feature type="transmembrane region" description="Helical" evidence="6">
    <location>
        <begin position="222"/>
        <end position="242"/>
    </location>
</feature>
<feature type="transmembrane region" description="Helical" evidence="6">
    <location>
        <begin position="343"/>
        <end position="366"/>
    </location>
</feature>
<feature type="transmembrane region" description="Helical" evidence="6">
    <location>
        <begin position="14"/>
        <end position="39"/>
    </location>
</feature>
<dbReference type="InterPro" id="IPR011701">
    <property type="entry name" value="MFS"/>
</dbReference>
<evidence type="ECO:0000256" key="6">
    <source>
        <dbReference type="SAM" id="Phobius"/>
    </source>
</evidence>
<evidence type="ECO:0000256" key="1">
    <source>
        <dbReference type="ARBA" id="ARBA00004651"/>
    </source>
</evidence>
<dbReference type="PRINTS" id="PR01036">
    <property type="entry name" value="TCRTETB"/>
</dbReference>
<feature type="transmembrane region" description="Helical" evidence="6">
    <location>
        <begin position="166"/>
        <end position="184"/>
    </location>
</feature>
<dbReference type="Pfam" id="PF07690">
    <property type="entry name" value="MFS_1"/>
    <property type="match status" value="1"/>
</dbReference>
<comment type="caution">
    <text evidence="8">The sequence shown here is derived from an EMBL/GenBank/DDBJ whole genome shotgun (WGS) entry which is preliminary data.</text>
</comment>
<feature type="transmembrane region" description="Helical" evidence="6">
    <location>
        <begin position="105"/>
        <end position="127"/>
    </location>
</feature>
<feature type="domain" description="Major facilitator superfamily (MFS) profile" evidence="7">
    <location>
        <begin position="14"/>
        <end position="451"/>
    </location>
</feature>
<dbReference type="InterPro" id="IPR036259">
    <property type="entry name" value="MFS_trans_sf"/>
</dbReference>
<sequence>MTQSALSAESSDKLLRIVSLTLTIAVMCATMFNIVLGQIKTEFGLGYSEVSWISSAYLLVYAIGSVIYGKLADIYKLKNVVTFGFATFAIGSLIGLAANSYGMLLAARIVQAAGAAIFPALSGIIPIRYYDKERRGKAIGTLVSGLSLGAAIGPAVTALIVSFAHWRWLFCLPLLVLPLLPYYRKRLDGDPGRSKSIDWLGGAILAAAVTLLMLAVTYENGMLIPASAAVVLLFALRVRAAAHPFVEPALFRNGRYLFGLCLAFLVTALGYSIPFLSPQLLAQANGIGPGWIGLCLIPGALASAWLGRKGGRLADKKGHAALFYAASALLLIGYLLLSTFAGGWPGAIALILIAANVGQSFIVISVSHQVSSSLSPEQAGVGMGMQSLMNFIAGAIAAGVYGKIADQRAAVSWNPANGHAEAYVFGNLYLALAGLQIVFVLLFFAVRGRASRTAAR</sequence>
<evidence type="ECO:0000313" key="9">
    <source>
        <dbReference type="Proteomes" id="UP000553776"/>
    </source>
</evidence>
<feature type="transmembrane region" description="Helical" evidence="6">
    <location>
        <begin position="424"/>
        <end position="446"/>
    </location>
</feature>
<dbReference type="RefSeq" id="WP_185139992.1">
    <property type="nucleotide sequence ID" value="NZ_JACJVR010000167.1"/>
</dbReference>
<comment type="subcellular location">
    <subcellularLocation>
        <location evidence="1">Cell membrane</location>
        <topology evidence="1">Multi-pass membrane protein</topology>
    </subcellularLocation>
</comment>
<feature type="transmembrane region" description="Helical" evidence="6">
    <location>
        <begin position="319"/>
        <end position="337"/>
    </location>
</feature>
<feature type="transmembrane region" description="Helical" evidence="6">
    <location>
        <begin position="387"/>
        <end position="404"/>
    </location>
</feature>
<feature type="transmembrane region" description="Helical" evidence="6">
    <location>
        <begin position="196"/>
        <end position="216"/>
    </location>
</feature>
<dbReference type="Proteomes" id="UP000553776">
    <property type="component" value="Unassembled WGS sequence"/>
</dbReference>
<dbReference type="GO" id="GO:0005886">
    <property type="term" value="C:plasma membrane"/>
    <property type="evidence" value="ECO:0007669"/>
    <property type="project" value="UniProtKB-SubCell"/>
</dbReference>
<feature type="transmembrane region" description="Helical" evidence="6">
    <location>
        <begin position="139"/>
        <end position="160"/>
    </location>
</feature>
<protein>
    <submittedName>
        <fullName evidence="8">MFS transporter</fullName>
    </submittedName>
</protein>
<reference evidence="8 9" key="1">
    <citation type="submission" date="2020-08" db="EMBL/GenBank/DDBJ databases">
        <title>Cohnella phylogeny.</title>
        <authorList>
            <person name="Dunlap C."/>
        </authorList>
    </citation>
    <scope>NUCLEOTIDE SEQUENCE [LARGE SCALE GENOMIC DNA]</scope>
    <source>
        <strain evidence="8 9">DSM 25239</strain>
    </source>
</reference>
<organism evidence="8 9">
    <name type="scientific">Cohnella xylanilytica</name>
    <dbReference type="NCBI Taxonomy" id="557555"/>
    <lineage>
        <taxon>Bacteria</taxon>
        <taxon>Bacillati</taxon>
        <taxon>Bacillota</taxon>
        <taxon>Bacilli</taxon>
        <taxon>Bacillales</taxon>
        <taxon>Paenibacillaceae</taxon>
        <taxon>Cohnella</taxon>
    </lineage>
</organism>
<dbReference type="GO" id="GO:0022857">
    <property type="term" value="F:transmembrane transporter activity"/>
    <property type="evidence" value="ECO:0007669"/>
    <property type="project" value="InterPro"/>
</dbReference>
<evidence type="ECO:0000256" key="3">
    <source>
        <dbReference type="ARBA" id="ARBA00022692"/>
    </source>
</evidence>
<accession>A0A841U8K6</accession>
<keyword evidence="5 6" id="KW-0472">Membrane</keyword>
<evidence type="ECO:0000256" key="5">
    <source>
        <dbReference type="ARBA" id="ARBA00023136"/>
    </source>
</evidence>
<keyword evidence="2" id="KW-0813">Transport</keyword>
<dbReference type="PROSITE" id="PS50850">
    <property type="entry name" value="MFS"/>
    <property type="match status" value="1"/>
</dbReference>
<keyword evidence="4 6" id="KW-1133">Transmembrane helix</keyword>